<feature type="region of interest" description="Disordered" evidence="2">
    <location>
        <begin position="13"/>
        <end position="41"/>
    </location>
</feature>
<sequence>MVCFLILLFAPYQPPTPKSRKSRKKTRTTLADKGHPGDPVVAEYEKTIKALKERDSHLQAENEAFHTELESLQAELNTAKNS</sequence>
<dbReference type="EMBL" id="BART01037470">
    <property type="protein sequence ID" value="GAH07877.1"/>
    <property type="molecule type" value="Genomic_DNA"/>
</dbReference>
<protein>
    <submittedName>
        <fullName evidence="3">Uncharacterized protein</fullName>
    </submittedName>
</protein>
<accession>X1CJK2</accession>
<gene>
    <name evidence="3" type="ORF">S01H4_62677</name>
</gene>
<organism evidence="3">
    <name type="scientific">marine sediment metagenome</name>
    <dbReference type="NCBI Taxonomy" id="412755"/>
    <lineage>
        <taxon>unclassified sequences</taxon>
        <taxon>metagenomes</taxon>
        <taxon>ecological metagenomes</taxon>
    </lineage>
</organism>
<evidence type="ECO:0000256" key="2">
    <source>
        <dbReference type="SAM" id="MobiDB-lite"/>
    </source>
</evidence>
<evidence type="ECO:0000256" key="1">
    <source>
        <dbReference type="SAM" id="Coils"/>
    </source>
</evidence>
<feature type="non-terminal residue" evidence="3">
    <location>
        <position position="82"/>
    </location>
</feature>
<evidence type="ECO:0000313" key="3">
    <source>
        <dbReference type="EMBL" id="GAH07877.1"/>
    </source>
</evidence>
<keyword evidence="1" id="KW-0175">Coiled coil</keyword>
<feature type="compositionally biased region" description="Basic residues" evidence="2">
    <location>
        <begin position="18"/>
        <end position="27"/>
    </location>
</feature>
<comment type="caution">
    <text evidence="3">The sequence shown here is derived from an EMBL/GenBank/DDBJ whole genome shotgun (WGS) entry which is preliminary data.</text>
</comment>
<name>X1CJK2_9ZZZZ</name>
<feature type="coiled-coil region" evidence="1">
    <location>
        <begin position="41"/>
        <end position="82"/>
    </location>
</feature>
<dbReference type="AlphaFoldDB" id="X1CJK2"/>
<proteinExistence type="predicted"/>
<reference evidence="3" key="1">
    <citation type="journal article" date="2014" name="Front. Microbiol.">
        <title>High frequency of phylogenetically diverse reductive dehalogenase-homologous genes in deep subseafloor sedimentary metagenomes.</title>
        <authorList>
            <person name="Kawai M."/>
            <person name="Futagami T."/>
            <person name="Toyoda A."/>
            <person name="Takaki Y."/>
            <person name="Nishi S."/>
            <person name="Hori S."/>
            <person name="Arai W."/>
            <person name="Tsubouchi T."/>
            <person name="Morono Y."/>
            <person name="Uchiyama I."/>
            <person name="Ito T."/>
            <person name="Fujiyama A."/>
            <person name="Inagaki F."/>
            <person name="Takami H."/>
        </authorList>
    </citation>
    <scope>NUCLEOTIDE SEQUENCE</scope>
    <source>
        <strain evidence="3">Expedition CK06-06</strain>
    </source>
</reference>